<evidence type="ECO:0000256" key="5">
    <source>
        <dbReference type="HAMAP-Rule" id="MF_00651"/>
    </source>
</evidence>
<reference evidence="7 8" key="1">
    <citation type="submission" date="2019-10" db="EMBL/GenBank/DDBJ databases">
        <title>Whole-genome sequence of the purple nonsulfur photosynthetic bacterium Rhodocyclus tenuis.</title>
        <authorList>
            <person name="Kyndt J.A."/>
            <person name="Meyer T.E."/>
        </authorList>
    </citation>
    <scope>NUCLEOTIDE SEQUENCE [LARGE SCALE GENOMIC DNA]</scope>
    <source>
        <strain evidence="7 8">DSM 110</strain>
    </source>
</reference>
<evidence type="ECO:0000313" key="8">
    <source>
        <dbReference type="Proteomes" id="UP000480275"/>
    </source>
</evidence>
<dbReference type="GO" id="GO:0000967">
    <property type="term" value="P:rRNA 5'-end processing"/>
    <property type="evidence" value="ECO:0007669"/>
    <property type="project" value="UniProtKB-UniRule"/>
</dbReference>
<dbReference type="EMBL" id="WIXJ01000003">
    <property type="protein sequence ID" value="MQY51452.1"/>
    <property type="molecule type" value="Genomic_DNA"/>
</dbReference>
<sequence length="159" mass="17063">MPESHATANPRMGAVLAFDFGERRIGVAVGESLLGHAHPLTVIDSAANAERFAAIAALIEEWQPSQLVVGLPLSLDGEEHAMTLRCRRFGNQLRGRFALAVDYVDERLSSVEAAGRLRDNGVNARNARGRIDAVAAQIILQSYFDAHPAPASPLTPPTT</sequence>
<dbReference type="Pfam" id="PF03652">
    <property type="entry name" value="RuvX"/>
    <property type="match status" value="1"/>
</dbReference>
<keyword evidence="4 5" id="KW-0378">Hydrolase</keyword>
<proteinExistence type="inferred from homology"/>
<comment type="subcellular location">
    <subcellularLocation>
        <location evidence="5">Cytoplasm</location>
    </subcellularLocation>
</comment>
<keyword evidence="2 5" id="KW-0690">Ribosome biogenesis</keyword>
<keyword evidence="3 5" id="KW-0540">Nuclease</keyword>
<evidence type="ECO:0000256" key="1">
    <source>
        <dbReference type="ARBA" id="ARBA00022490"/>
    </source>
</evidence>
<dbReference type="GO" id="GO:0005829">
    <property type="term" value="C:cytosol"/>
    <property type="evidence" value="ECO:0007669"/>
    <property type="project" value="TreeGrafter"/>
</dbReference>
<evidence type="ECO:0000256" key="3">
    <source>
        <dbReference type="ARBA" id="ARBA00022722"/>
    </source>
</evidence>
<dbReference type="InterPro" id="IPR006641">
    <property type="entry name" value="YqgF/RNaseH-like_dom"/>
</dbReference>
<evidence type="ECO:0000256" key="2">
    <source>
        <dbReference type="ARBA" id="ARBA00022517"/>
    </source>
</evidence>
<dbReference type="PANTHER" id="PTHR33317:SF4">
    <property type="entry name" value="POLYNUCLEOTIDYL TRANSFERASE, RIBONUCLEASE H-LIKE SUPERFAMILY PROTEIN"/>
    <property type="match status" value="1"/>
</dbReference>
<comment type="caution">
    <text evidence="7">The sequence shown here is derived from an EMBL/GenBank/DDBJ whole genome shotgun (WGS) entry which is preliminary data.</text>
</comment>
<dbReference type="Proteomes" id="UP000480275">
    <property type="component" value="Unassembled WGS sequence"/>
</dbReference>
<evidence type="ECO:0000259" key="6">
    <source>
        <dbReference type="SMART" id="SM00732"/>
    </source>
</evidence>
<organism evidence="7 8">
    <name type="scientific">Rhodocyclus tenuis</name>
    <name type="common">Rhodospirillum tenue</name>
    <dbReference type="NCBI Taxonomy" id="1066"/>
    <lineage>
        <taxon>Bacteria</taxon>
        <taxon>Pseudomonadati</taxon>
        <taxon>Pseudomonadota</taxon>
        <taxon>Betaproteobacteria</taxon>
        <taxon>Rhodocyclales</taxon>
        <taxon>Rhodocyclaceae</taxon>
        <taxon>Rhodocyclus</taxon>
    </lineage>
</organism>
<dbReference type="NCBIfam" id="TIGR00250">
    <property type="entry name" value="RNAse_H_YqgF"/>
    <property type="match status" value="1"/>
</dbReference>
<dbReference type="CDD" id="cd16964">
    <property type="entry name" value="YqgF"/>
    <property type="match status" value="1"/>
</dbReference>
<accession>A0A6L5JX95</accession>
<dbReference type="OrthoDB" id="9796140at2"/>
<dbReference type="GO" id="GO:0004518">
    <property type="term" value="F:nuclease activity"/>
    <property type="evidence" value="ECO:0007669"/>
    <property type="project" value="UniProtKB-KW"/>
</dbReference>
<dbReference type="PANTHER" id="PTHR33317">
    <property type="entry name" value="POLYNUCLEOTIDYL TRANSFERASE, RIBONUCLEASE H-LIKE SUPERFAMILY PROTEIN"/>
    <property type="match status" value="1"/>
</dbReference>
<name>A0A6L5JX95_RHOTE</name>
<protein>
    <recommendedName>
        <fullName evidence="5">Putative pre-16S rRNA nuclease</fullName>
        <ecNumber evidence="5">3.1.-.-</ecNumber>
    </recommendedName>
</protein>
<dbReference type="InterPro" id="IPR037027">
    <property type="entry name" value="YqgF/RNaseH-like_dom_sf"/>
</dbReference>
<dbReference type="AlphaFoldDB" id="A0A6L5JX95"/>
<dbReference type="HAMAP" id="MF_00651">
    <property type="entry name" value="Nuclease_YqgF"/>
    <property type="match status" value="1"/>
</dbReference>
<dbReference type="InterPro" id="IPR005227">
    <property type="entry name" value="YqgF"/>
</dbReference>
<dbReference type="Gene3D" id="3.30.420.140">
    <property type="entry name" value="YqgF/RNase H-like domain"/>
    <property type="match status" value="1"/>
</dbReference>
<gene>
    <name evidence="7" type="primary">ruvX</name>
    <name evidence="7" type="ORF">GHK24_06660</name>
</gene>
<dbReference type="SMART" id="SM00732">
    <property type="entry name" value="YqgFc"/>
    <property type="match status" value="1"/>
</dbReference>
<dbReference type="InterPro" id="IPR012337">
    <property type="entry name" value="RNaseH-like_sf"/>
</dbReference>
<keyword evidence="1 5" id="KW-0963">Cytoplasm</keyword>
<dbReference type="SUPFAM" id="SSF53098">
    <property type="entry name" value="Ribonuclease H-like"/>
    <property type="match status" value="1"/>
</dbReference>
<feature type="domain" description="YqgF/RNase H-like" evidence="6">
    <location>
        <begin position="13"/>
        <end position="113"/>
    </location>
</feature>
<evidence type="ECO:0000256" key="4">
    <source>
        <dbReference type="ARBA" id="ARBA00022801"/>
    </source>
</evidence>
<comment type="function">
    <text evidence="5">Could be a nuclease involved in processing of the 5'-end of pre-16S rRNA.</text>
</comment>
<comment type="similarity">
    <text evidence="5">Belongs to the YqgF HJR family.</text>
</comment>
<dbReference type="EC" id="3.1.-.-" evidence="5"/>
<evidence type="ECO:0000313" key="7">
    <source>
        <dbReference type="EMBL" id="MQY51452.1"/>
    </source>
</evidence>
<dbReference type="GO" id="GO:0016788">
    <property type="term" value="F:hydrolase activity, acting on ester bonds"/>
    <property type="evidence" value="ECO:0007669"/>
    <property type="project" value="UniProtKB-UniRule"/>
</dbReference>